<proteinExistence type="predicted"/>
<gene>
    <name evidence="1" type="ORF">GCM10025883_11140</name>
</gene>
<accession>A0ABQ6IMA8</accession>
<sequence length="81" mass="8783">MSTSTTLLDTRVFETEVPAAPVAMGDLVVGAAARQGAAVIGVLRRTDPQAWLFAERARYLRSGSCDPYAEQLLRRAGFLQD</sequence>
<dbReference type="EMBL" id="BSUO01000001">
    <property type="protein sequence ID" value="GMA39069.1"/>
    <property type="molecule type" value="Genomic_DNA"/>
</dbReference>
<protein>
    <submittedName>
        <fullName evidence="1">Uncharacterized protein</fullName>
    </submittedName>
</protein>
<dbReference type="Proteomes" id="UP001157126">
    <property type="component" value="Unassembled WGS sequence"/>
</dbReference>
<evidence type="ECO:0000313" key="1">
    <source>
        <dbReference type="EMBL" id="GMA39069.1"/>
    </source>
</evidence>
<reference evidence="2" key="1">
    <citation type="journal article" date="2019" name="Int. J. Syst. Evol. Microbiol.">
        <title>The Global Catalogue of Microorganisms (GCM) 10K type strain sequencing project: providing services to taxonomists for standard genome sequencing and annotation.</title>
        <authorList>
            <consortium name="The Broad Institute Genomics Platform"/>
            <consortium name="The Broad Institute Genome Sequencing Center for Infectious Disease"/>
            <person name="Wu L."/>
            <person name="Ma J."/>
        </authorList>
    </citation>
    <scope>NUCLEOTIDE SEQUENCE [LARGE SCALE GENOMIC DNA]</scope>
    <source>
        <strain evidence="2">NBRC 113072</strain>
    </source>
</reference>
<comment type="caution">
    <text evidence="1">The sequence shown here is derived from an EMBL/GenBank/DDBJ whole genome shotgun (WGS) entry which is preliminary data.</text>
</comment>
<keyword evidence="2" id="KW-1185">Reference proteome</keyword>
<name>A0ABQ6IMA8_9MICO</name>
<organism evidence="1 2">
    <name type="scientific">Mobilicoccus caccae</name>
    <dbReference type="NCBI Taxonomy" id="1859295"/>
    <lineage>
        <taxon>Bacteria</taxon>
        <taxon>Bacillati</taxon>
        <taxon>Actinomycetota</taxon>
        <taxon>Actinomycetes</taxon>
        <taxon>Micrococcales</taxon>
        <taxon>Dermatophilaceae</taxon>
        <taxon>Mobilicoccus</taxon>
    </lineage>
</organism>
<dbReference type="RefSeq" id="WP_284303060.1">
    <property type="nucleotide sequence ID" value="NZ_BSUO01000001.1"/>
</dbReference>
<evidence type="ECO:0000313" key="2">
    <source>
        <dbReference type="Proteomes" id="UP001157126"/>
    </source>
</evidence>